<dbReference type="GO" id="GO:0005740">
    <property type="term" value="C:mitochondrial envelope"/>
    <property type="evidence" value="ECO:0007669"/>
    <property type="project" value="TreeGrafter"/>
</dbReference>
<dbReference type="Pfam" id="PF08634">
    <property type="entry name" value="Pet127"/>
    <property type="match status" value="1"/>
</dbReference>
<dbReference type="Proteomes" id="UP000318582">
    <property type="component" value="Unassembled WGS sequence"/>
</dbReference>
<accession>A0A507EC79</accession>
<evidence type="ECO:0000313" key="3">
    <source>
        <dbReference type="Proteomes" id="UP000318582"/>
    </source>
</evidence>
<name>A0A507EC79_9FUNG</name>
<evidence type="ECO:0008006" key="4">
    <source>
        <dbReference type="Google" id="ProtNLM"/>
    </source>
</evidence>
<dbReference type="AlphaFoldDB" id="A0A507EC79"/>
<organism evidence="2 3">
    <name type="scientific">Powellomyces hirtus</name>
    <dbReference type="NCBI Taxonomy" id="109895"/>
    <lineage>
        <taxon>Eukaryota</taxon>
        <taxon>Fungi</taxon>
        <taxon>Fungi incertae sedis</taxon>
        <taxon>Chytridiomycota</taxon>
        <taxon>Chytridiomycota incertae sedis</taxon>
        <taxon>Chytridiomycetes</taxon>
        <taxon>Spizellomycetales</taxon>
        <taxon>Powellomycetaceae</taxon>
        <taxon>Powellomyces</taxon>
    </lineage>
</organism>
<reference evidence="2 3" key="1">
    <citation type="journal article" date="2019" name="Sci. Rep.">
        <title>Comparative genomics of chytrid fungi reveal insights into the obligate biotrophic and pathogenic lifestyle of Synchytrium endobioticum.</title>
        <authorList>
            <person name="van de Vossenberg B.T.L.H."/>
            <person name="Warris S."/>
            <person name="Nguyen H.D.T."/>
            <person name="van Gent-Pelzer M.P.E."/>
            <person name="Joly D.L."/>
            <person name="van de Geest H.C."/>
            <person name="Bonants P.J.M."/>
            <person name="Smith D.S."/>
            <person name="Levesque C.A."/>
            <person name="van der Lee T.A.J."/>
        </authorList>
    </citation>
    <scope>NUCLEOTIDE SEQUENCE [LARGE SCALE GENOMIC DNA]</scope>
    <source>
        <strain evidence="2 3">CBS 809.83</strain>
    </source>
</reference>
<feature type="region of interest" description="Disordered" evidence="1">
    <location>
        <begin position="1"/>
        <end position="34"/>
    </location>
</feature>
<evidence type="ECO:0000313" key="2">
    <source>
        <dbReference type="EMBL" id="TPX61683.1"/>
    </source>
</evidence>
<dbReference type="InterPro" id="IPR013943">
    <property type="entry name" value="Pet127"/>
</dbReference>
<protein>
    <recommendedName>
        <fullName evidence="4">Pet127-domain-containing protein</fullName>
    </recommendedName>
</protein>
<dbReference type="GO" id="GO:0000964">
    <property type="term" value="P:mitochondrial RNA 5'-end processing"/>
    <property type="evidence" value="ECO:0007669"/>
    <property type="project" value="TreeGrafter"/>
</dbReference>
<comment type="caution">
    <text evidence="2">The sequence shown here is derived from an EMBL/GenBank/DDBJ whole genome shotgun (WGS) entry which is preliminary data.</text>
</comment>
<dbReference type="PANTHER" id="PTHR31014:SF0">
    <property type="entry name" value="MITOCHONDRIAL TRANSLATION SYSTEM COMPONENT PET127-RELATED"/>
    <property type="match status" value="1"/>
</dbReference>
<sequence>MVTKAQGIEEEQGTHPIGQMDGTTSSQRLPPCHMRRTRSGRIRSCVKGLSETEPLKEELVPRLAHGLDSVLFESEPQFLKDPSTGAYNFDPWLKNICQPEDFDYDVLPAYMIASEDKALLDAARKHDKKYVSSTSSFTGILAKMYLLISHHKPIDKSSFSASFETQPSFLTSSSRAPTSVILRHVNGTYAIDSEKSNKEWNILQILGKSMEKMLTAAPEEFDLCRKENSHKLTEEMKDKDYHRFAKVEQFLLRAQIDCYHPDLPHKTFDLKTRATLAVRMNPATCKENLDYKLNLLRGDILSFEREDFDMLRSAMLKYSFQVRIGGMDGVFVCYHNTDEVFGFQYLPLTKMDQQLFGNSLFAQQAFALSVKVCQMVFDRVTKDFPGQSLRITIGQQKPIFQFEPLAILVDPITELNTAIDSPPSPNLTQYDLSCISRINRSYVTPTITSPADEWSLDCTFHKANVSRGSLLRTYKYMRENAANLGLQENNTNQRFINEVREMAGLPKHQRQSTITASPEDEKLRD</sequence>
<keyword evidence="3" id="KW-1185">Reference proteome</keyword>
<evidence type="ECO:0000256" key="1">
    <source>
        <dbReference type="SAM" id="MobiDB-lite"/>
    </source>
</evidence>
<proteinExistence type="predicted"/>
<dbReference type="EMBL" id="QEAQ01000006">
    <property type="protein sequence ID" value="TPX61683.1"/>
    <property type="molecule type" value="Genomic_DNA"/>
</dbReference>
<dbReference type="STRING" id="109895.A0A507EC79"/>
<dbReference type="PANTHER" id="PTHR31014">
    <property type="entry name" value="MITOCHONDRIAL TRANSLATION SYSTEM COMPONENT PET127-RELATED"/>
    <property type="match status" value="1"/>
</dbReference>
<gene>
    <name evidence="2" type="ORF">PhCBS80983_g00912</name>
</gene>
<feature type="region of interest" description="Disordered" evidence="1">
    <location>
        <begin position="503"/>
        <end position="525"/>
    </location>
</feature>